<reference evidence="1" key="2">
    <citation type="submission" date="2023-06" db="EMBL/GenBank/DDBJ databases">
        <authorList>
            <consortium name="Lawrence Berkeley National Laboratory"/>
            <person name="Haridas S."/>
            <person name="Hensen N."/>
            <person name="Bonometti L."/>
            <person name="Westerberg I."/>
            <person name="Brannstrom I.O."/>
            <person name="Guillou S."/>
            <person name="Cros-Aarteil S."/>
            <person name="Calhoun S."/>
            <person name="Kuo A."/>
            <person name="Mondo S."/>
            <person name="Pangilinan J."/>
            <person name="Riley R."/>
            <person name="Labutti K."/>
            <person name="Andreopoulos B."/>
            <person name="Lipzen A."/>
            <person name="Chen C."/>
            <person name="Yanf M."/>
            <person name="Daum C."/>
            <person name="Ng V."/>
            <person name="Clum A."/>
            <person name="Steindorff A."/>
            <person name="Ohm R."/>
            <person name="Martin F."/>
            <person name="Silar P."/>
            <person name="Natvig D."/>
            <person name="Lalanne C."/>
            <person name="Gautier V."/>
            <person name="Ament-Velasquez S.L."/>
            <person name="Kruys A."/>
            <person name="Hutchinson M.I."/>
            <person name="Powell A.J."/>
            <person name="Barry K."/>
            <person name="Miller A.N."/>
            <person name="Grigoriev I.V."/>
            <person name="Debuchy R."/>
            <person name="Gladieux P."/>
            <person name="Thoren M.H."/>
            <person name="Johannesson H."/>
        </authorList>
    </citation>
    <scope>NUCLEOTIDE SEQUENCE</scope>
    <source>
        <strain evidence="1">CBS 958.72</strain>
    </source>
</reference>
<comment type="caution">
    <text evidence="1">The sequence shown here is derived from an EMBL/GenBank/DDBJ whole genome shotgun (WGS) entry which is preliminary data.</text>
</comment>
<keyword evidence="2" id="KW-1185">Reference proteome</keyword>
<dbReference type="Proteomes" id="UP001287356">
    <property type="component" value="Unassembled WGS sequence"/>
</dbReference>
<name>A0AAE0N0F5_9PEZI</name>
<dbReference type="EMBL" id="JAULSN010000008">
    <property type="protein sequence ID" value="KAK3366132.1"/>
    <property type="molecule type" value="Genomic_DNA"/>
</dbReference>
<evidence type="ECO:0000313" key="1">
    <source>
        <dbReference type="EMBL" id="KAK3366132.1"/>
    </source>
</evidence>
<evidence type="ECO:0000313" key="2">
    <source>
        <dbReference type="Proteomes" id="UP001287356"/>
    </source>
</evidence>
<proteinExistence type="predicted"/>
<dbReference type="PANTHER" id="PTHR14187:SF82">
    <property type="entry name" value="FAMILY CHAPERONE, PUTATIVE (AFU_ORTHOLOGUE AFUA_7G08575)-RELATED"/>
    <property type="match status" value="1"/>
</dbReference>
<organism evidence="1 2">
    <name type="scientific">Lasiosphaeria ovina</name>
    <dbReference type="NCBI Taxonomy" id="92902"/>
    <lineage>
        <taxon>Eukaryota</taxon>
        <taxon>Fungi</taxon>
        <taxon>Dikarya</taxon>
        <taxon>Ascomycota</taxon>
        <taxon>Pezizomycotina</taxon>
        <taxon>Sordariomycetes</taxon>
        <taxon>Sordariomycetidae</taxon>
        <taxon>Sordariales</taxon>
        <taxon>Lasiosphaeriaceae</taxon>
        <taxon>Lasiosphaeria</taxon>
    </lineage>
</organism>
<dbReference type="AlphaFoldDB" id="A0AAE0N0F5"/>
<protein>
    <submittedName>
        <fullName evidence="1">Uncharacterized protein</fullName>
    </submittedName>
</protein>
<dbReference type="SUPFAM" id="SSF53067">
    <property type="entry name" value="Actin-like ATPase domain"/>
    <property type="match status" value="2"/>
</dbReference>
<sequence length="401" mass="43465">MGTDKTVETDAFVVVGVDFGTTYTGVAFTHSADPDPTRVTVITQWPGSGNQNRPKVPTEISYGPSDKNRLGWQLRAGTPRFGGFKLFLDPEAGSEAYNDKQLAVTLDPGNPAMESCLRDGKSATDMASDYLRLVHAEVMQALAKRFHRTLDTLKIKFVITTPAMWSPAAQHNTLMAAKAAGFGSRPQDIIEPVTEPEAAASYALKEINSLSASTAGGSSDGSGWQVGKQVIICDAGGGTVDLVSYSIDQATPYLKRFLNLAKQRLGKQAHLLSGHHGGRGSRLMQSFDSVKTNFGSNDYLDDEVVEHGIRALVPIPEHDIDGEYITLSREDMVSIFDPVVGKVLDLVKDVSRDATKLEPTKPVAGVILVGGFGESMYLFQQLKAWYDEQKPPLFICSPKEP</sequence>
<dbReference type="Gene3D" id="3.30.420.40">
    <property type="match status" value="1"/>
</dbReference>
<gene>
    <name evidence="1" type="ORF">B0T24DRAFT_723740</name>
</gene>
<dbReference type="CDD" id="cd10170">
    <property type="entry name" value="ASKHA_NBD_HSP70"/>
    <property type="match status" value="1"/>
</dbReference>
<accession>A0AAE0N0F5</accession>
<dbReference type="PANTHER" id="PTHR14187">
    <property type="entry name" value="ALPHA KINASE/ELONGATION FACTOR 2 KINASE"/>
    <property type="match status" value="1"/>
</dbReference>
<dbReference type="InterPro" id="IPR043129">
    <property type="entry name" value="ATPase_NBD"/>
</dbReference>
<reference evidence="1" key="1">
    <citation type="journal article" date="2023" name="Mol. Phylogenet. Evol.">
        <title>Genome-scale phylogeny and comparative genomics of the fungal order Sordariales.</title>
        <authorList>
            <person name="Hensen N."/>
            <person name="Bonometti L."/>
            <person name="Westerberg I."/>
            <person name="Brannstrom I.O."/>
            <person name="Guillou S."/>
            <person name="Cros-Aarteil S."/>
            <person name="Calhoun S."/>
            <person name="Haridas S."/>
            <person name="Kuo A."/>
            <person name="Mondo S."/>
            <person name="Pangilinan J."/>
            <person name="Riley R."/>
            <person name="LaButti K."/>
            <person name="Andreopoulos B."/>
            <person name="Lipzen A."/>
            <person name="Chen C."/>
            <person name="Yan M."/>
            <person name="Daum C."/>
            <person name="Ng V."/>
            <person name="Clum A."/>
            <person name="Steindorff A."/>
            <person name="Ohm R.A."/>
            <person name="Martin F."/>
            <person name="Silar P."/>
            <person name="Natvig D.O."/>
            <person name="Lalanne C."/>
            <person name="Gautier V."/>
            <person name="Ament-Velasquez S.L."/>
            <person name="Kruys A."/>
            <person name="Hutchinson M.I."/>
            <person name="Powell A.J."/>
            <person name="Barry K."/>
            <person name="Miller A.N."/>
            <person name="Grigoriev I.V."/>
            <person name="Debuchy R."/>
            <person name="Gladieux P."/>
            <person name="Hiltunen Thoren M."/>
            <person name="Johannesson H."/>
        </authorList>
    </citation>
    <scope>NUCLEOTIDE SEQUENCE</scope>
    <source>
        <strain evidence="1">CBS 958.72</strain>
    </source>
</reference>